<organism evidence="3 4">
    <name type="scientific">Leptonema illini</name>
    <dbReference type="NCBI Taxonomy" id="183"/>
    <lineage>
        <taxon>Bacteria</taxon>
        <taxon>Pseudomonadati</taxon>
        <taxon>Spirochaetota</taxon>
        <taxon>Spirochaetia</taxon>
        <taxon>Leptospirales</taxon>
        <taxon>Leptospiraceae</taxon>
        <taxon>Leptonema</taxon>
    </lineage>
</organism>
<sequence>MSDRNRSGQVAEMGVYLGIVFEFIGMLGFSGLVGYALQRWVWPEQGALAFLFAMMAGLAIGIYHIMQRVKDLERRSKNRDKEPVKRSPTVDDSHRALDELRQMNDRLDEIKRKKR</sequence>
<evidence type="ECO:0000256" key="2">
    <source>
        <dbReference type="SAM" id="Phobius"/>
    </source>
</evidence>
<comment type="caution">
    <text evidence="3">The sequence shown here is derived from an EMBL/GenBank/DDBJ whole genome shotgun (WGS) entry which is preliminary data.</text>
</comment>
<keyword evidence="2" id="KW-0812">Transmembrane</keyword>
<dbReference type="EMBL" id="WBUI01000021">
    <property type="protein sequence ID" value="KAB2930340.1"/>
    <property type="molecule type" value="Genomic_DNA"/>
</dbReference>
<evidence type="ECO:0000313" key="4">
    <source>
        <dbReference type="Proteomes" id="UP000460298"/>
    </source>
</evidence>
<name>A0A833LW71_9LEPT</name>
<reference evidence="3 4" key="1">
    <citation type="submission" date="2019-10" db="EMBL/GenBank/DDBJ databases">
        <title>Extracellular Electron Transfer in a Candidatus Methanoperedens spp. Enrichment Culture.</title>
        <authorList>
            <person name="Berger S."/>
            <person name="Rangel Shaw D."/>
            <person name="Berben T."/>
            <person name="In 'T Zandt M."/>
            <person name="Frank J."/>
            <person name="Reimann J."/>
            <person name="Jetten M.S.M."/>
            <person name="Welte C.U."/>
        </authorList>
    </citation>
    <scope>NUCLEOTIDE SEQUENCE [LARGE SCALE GENOMIC DNA]</scope>
    <source>
        <strain evidence="3">SB12</strain>
    </source>
</reference>
<evidence type="ECO:0000256" key="1">
    <source>
        <dbReference type="SAM" id="MobiDB-lite"/>
    </source>
</evidence>
<keyword evidence="2" id="KW-1133">Transmembrane helix</keyword>
<dbReference type="Proteomes" id="UP000460298">
    <property type="component" value="Unassembled WGS sequence"/>
</dbReference>
<proteinExistence type="predicted"/>
<accession>A0A833LW71</accession>
<protein>
    <submittedName>
        <fullName evidence="3">AtpZ/AtpI family protein</fullName>
    </submittedName>
</protein>
<dbReference type="AlphaFoldDB" id="A0A833LW71"/>
<evidence type="ECO:0000313" key="3">
    <source>
        <dbReference type="EMBL" id="KAB2930340.1"/>
    </source>
</evidence>
<gene>
    <name evidence="3" type="ORF">F9K24_16890</name>
</gene>
<feature type="transmembrane region" description="Helical" evidence="2">
    <location>
        <begin position="14"/>
        <end position="35"/>
    </location>
</feature>
<feature type="region of interest" description="Disordered" evidence="1">
    <location>
        <begin position="74"/>
        <end position="115"/>
    </location>
</feature>
<feature type="transmembrane region" description="Helical" evidence="2">
    <location>
        <begin position="47"/>
        <end position="66"/>
    </location>
</feature>
<keyword evidence="2" id="KW-0472">Membrane</keyword>